<gene>
    <name evidence="2" type="ORF">Raf01_88330</name>
</gene>
<feature type="domain" description="Transcription regulator PadR N-terminal" evidence="1">
    <location>
        <begin position="37"/>
        <end position="84"/>
    </location>
</feature>
<dbReference type="InterPro" id="IPR011991">
    <property type="entry name" value="ArsR-like_HTH"/>
</dbReference>
<sequence>MSGDPRLTPQTVSVLRLLLQAPATARYGRDIARQTGLKTGTLHPILARLERAGWLDSFWEDPAEHEEQGRPRRRYYRLTGDGVDHTRAALATLPAGASPARAGLRPRPGY</sequence>
<dbReference type="PANTHER" id="PTHR33169:SF14">
    <property type="entry name" value="TRANSCRIPTIONAL REGULATOR RV3488"/>
    <property type="match status" value="1"/>
</dbReference>
<keyword evidence="3" id="KW-1185">Reference proteome</keyword>
<evidence type="ECO:0000313" key="2">
    <source>
        <dbReference type="EMBL" id="GIH20661.1"/>
    </source>
</evidence>
<evidence type="ECO:0000313" key="3">
    <source>
        <dbReference type="Proteomes" id="UP000642748"/>
    </source>
</evidence>
<dbReference type="CDD" id="cd00090">
    <property type="entry name" value="HTH_ARSR"/>
    <property type="match status" value="1"/>
</dbReference>
<reference evidence="2" key="1">
    <citation type="submission" date="2021-01" db="EMBL/GenBank/DDBJ databases">
        <title>Whole genome shotgun sequence of Rugosimonospora africana NBRC 104875.</title>
        <authorList>
            <person name="Komaki H."/>
            <person name="Tamura T."/>
        </authorList>
    </citation>
    <scope>NUCLEOTIDE SEQUENCE</scope>
    <source>
        <strain evidence="2">NBRC 104875</strain>
    </source>
</reference>
<dbReference type="InterPro" id="IPR052509">
    <property type="entry name" value="Metal_resp_DNA-bind_regulator"/>
</dbReference>
<accession>A0A8J3R609</accession>
<dbReference type="InterPro" id="IPR036388">
    <property type="entry name" value="WH-like_DNA-bd_sf"/>
</dbReference>
<dbReference type="InterPro" id="IPR005149">
    <property type="entry name" value="Tscrpt_reg_PadR_N"/>
</dbReference>
<dbReference type="Proteomes" id="UP000642748">
    <property type="component" value="Unassembled WGS sequence"/>
</dbReference>
<dbReference type="PANTHER" id="PTHR33169">
    <property type="entry name" value="PADR-FAMILY TRANSCRIPTIONAL REGULATOR"/>
    <property type="match status" value="1"/>
</dbReference>
<dbReference type="RefSeq" id="WP_203924081.1">
    <property type="nucleotide sequence ID" value="NZ_BONZ01000102.1"/>
</dbReference>
<comment type="caution">
    <text evidence="2">The sequence shown here is derived from an EMBL/GenBank/DDBJ whole genome shotgun (WGS) entry which is preliminary data.</text>
</comment>
<dbReference type="Gene3D" id="1.10.10.10">
    <property type="entry name" value="Winged helix-like DNA-binding domain superfamily/Winged helix DNA-binding domain"/>
    <property type="match status" value="1"/>
</dbReference>
<proteinExistence type="predicted"/>
<name>A0A8J3R609_9ACTN</name>
<organism evidence="2 3">
    <name type="scientific">Rugosimonospora africana</name>
    <dbReference type="NCBI Taxonomy" id="556532"/>
    <lineage>
        <taxon>Bacteria</taxon>
        <taxon>Bacillati</taxon>
        <taxon>Actinomycetota</taxon>
        <taxon>Actinomycetes</taxon>
        <taxon>Micromonosporales</taxon>
        <taxon>Micromonosporaceae</taxon>
        <taxon>Rugosimonospora</taxon>
    </lineage>
</organism>
<dbReference type="AlphaFoldDB" id="A0A8J3R609"/>
<evidence type="ECO:0000259" key="1">
    <source>
        <dbReference type="Pfam" id="PF03551"/>
    </source>
</evidence>
<dbReference type="InterPro" id="IPR036390">
    <property type="entry name" value="WH_DNA-bd_sf"/>
</dbReference>
<protein>
    <recommendedName>
        <fullName evidence="1">Transcription regulator PadR N-terminal domain-containing protein</fullName>
    </recommendedName>
</protein>
<dbReference type="EMBL" id="BONZ01000102">
    <property type="protein sequence ID" value="GIH20661.1"/>
    <property type="molecule type" value="Genomic_DNA"/>
</dbReference>
<dbReference type="Pfam" id="PF03551">
    <property type="entry name" value="PadR"/>
    <property type="match status" value="1"/>
</dbReference>
<dbReference type="SUPFAM" id="SSF46785">
    <property type="entry name" value="Winged helix' DNA-binding domain"/>
    <property type="match status" value="1"/>
</dbReference>